<dbReference type="eggNOG" id="ENOG5033UR2">
    <property type="taxonomic scope" value="Bacteria"/>
</dbReference>
<evidence type="ECO:0000313" key="1">
    <source>
        <dbReference type="EMBL" id="EEA85982.1"/>
    </source>
</evidence>
<accession>B6FWS1</accession>
<organism evidence="1 2">
    <name type="scientific">Peptacetobacter hiranonis (strain DSM 13275 / JCM 10541 / KCTC 15199 / TO-931)</name>
    <name type="common">Clostridium hiranonis</name>
    <dbReference type="NCBI Taxonomy" id="500633"/>
    <lineage>
        <taxon>Bacteria</taxon>
        <taxon>Bacillati</taxon>
        <taxon>Bacillota</taxon>
        <taxon>Clostridia</taxon>
        <taxon>Peptostreptococcales</taxon>
        <taxon>Peptostreptococcaceae</taxon>
        <taxon>Peptacetobacter</taxon>
    </lineage>
</organism>
<dbReference type="Proteomes" id="UP000003178">
    <property type="component" value="Unassembled WGS sequence"/>
</dbReference>
<reference evidence="1 2" key="2">
    <citation type="submission" date="2008-10" db="EMBL/GenBank/DDBJ databases">
        <title>Draft genome sequence of Clostridium hiranonis (DSM 13275).</title>
        <authorList>
            <person name="Sudarsanam P."/>
            <person name="Ley R."/>
            <person name="Guruge J."/>
            <person name="Turnbaugh P.J."/>
            <person name="Mahowald M."/>
            <person name="Liep D."/>
            <person name="Gordon J."/>
        </authorList>
    </citation>
    <scope>NUCLEOTIDE SEQUENCE [LARGE SCALE GENOMIC DNA]</scope>
    <source>
        <strain evidence="1 2">DSM 13275</strain>
    </source>
</reference>
<dbReference type="AlphaFoldDB" id="B6FWS1"/>
<reference evidence="1 2" key="1">
    <citation type="submission" date="2008-09" db="EMBL/GenBank/DDBJ databases">
        <authorList>
            <person name="Fulton L."/>
            <person name="Clifton S."/>
            <person name="Fulton B."/>
            <person name="Xu J."/>
            <person name="Minx P."/>
            <person name="Pepin K.H."/>
            <person name="Johnson M."/>
            <person name="Thiruvilangam P."/>
            <person name="Bhonagiri V."/>
            <person name="Nash W.E."/>
            <person name="Mardis E.R."/>
            <person name="Wilson R.K."/>
        </authorList>
    </citation>
    <scope>NUCLEOTIDE SEQUENCE [LARGE SCALE GENOMIC DNA]</scope>
    <source>
        <strain evidence="1 2">DSM 13275</strain>
    </source>
</reference>
<comment type="caution">
    <text evidence="1">The sequence shown here is derived from an EMBL/GenBank/DDBJ whole genome shotgun (WGS) entry which is preliminary data.</text>
</comment>
<keyword evidence="2" id="KW-1185">Reference proteome</keyword>
<gene>
    <name evidence="1" type="ORF">CLOHIR_00320</name>
</gene>
<dbReference type="HOGENOM" id="CLU_139026_0_0_9"/>
<name>B6FWS1_PEPHT</name>
<evidence type="ECO:0000313" key="2">
    <source>
        <dbReference type="Proteomes" id="UP000003178"/>
    </source>
</evidence>
<dbReference type="EMBL" id="ABWP01000011">
    <property type="protein sequence ID" value="EEA85982.1"/>
    <property type="molecule type" value="Genomic_DNA"/>
</dbReference>
<proteinExistence type="predicted"/>
<dbReference type="RefSeq" id="WP_006439242.1">
    <property type="nucleotide sequence ID" value="NZ_DS995355.1"/>
</dbReference>
<dbReference type="OrthoDB" id="1751855at2"/>
<dbReference type="STRING" id="500633.CLOHIR_00320"/>
<sequence>MSKELVQDRVIKYLTENLYVPLDMIDTNVPLAEFAEGMEGEIDVLVNVVDEEGYYAPVMVVQCLDEDAPMEGDALEKHIERLEEIDDVTLSGRVVLTNGDQMMYADWRGEENEEKDLPEYEVMVQEFKAMEEEVKAHEAEHAADCDCGCHDHDCDCGHDHK</sequence>
<evidence type="ECO:0008006" key="3">
    <source>
        <dbReference type="Google" id="ProtNLM"/>
    </source>
</evidence>
<protein>
    <recommendedName>
        <fullName evidence="3">Type I restriction enzyme R protein N-terminal domain-containing protein</fullName>
    </recommendedName>
</protein>